<evidence type="ECO:0000313" key="2">
    <source>
        <dbReference type="EMBL" id="PNY16872.1"/>
    </source>
</evidence>
<dbReference type="SUPFAM" id="SSF81383">
    <property type="entry name" value="F-box domain"/>
    <property type="match status" value="1"/>
</dbReference>
<gene>
    <name evidence="2" type="ORF">L195_g013601</name>
</gene>
<proteinExistence type="predicted"/>
<dbReference type="Proteomes" id="UP000236291">
    <property type="component" value="Unassembled WGS sequence"/>
</dbReference>
<dbReference type="PANTHER" id="PTHR31672">
    <property type="entry name" value="BNACNNG10540D PROTEIN"/>
    <property type="match status" value="1"/>
</dbReference>
<dbReference type="AlphaFoldDB" id="A0A2K3PNK8"/>
<evidence type="ECO:0000313" key="3">
    <source>
        <dbReference type="Proteomes" id="UP000236291"/>
    </source>
</evidence>
<comment type="caution">
    <text evidence="2">The sequence shown here is derived from an EMBL/GenBank/DDBJ whole genome shotgun (WGS) entry which is preliminary data.</text>
</comment>
<reference evidence="2 3" key="2">
    <citation type="journal article" date="2017" name="Front. Plant Sci.">
        <title>Gene Classification and Mining of Molecular Markers Useful in Red Clover (Trifolium pratense) Breeding.</title>
        <authorList>
            <person name="Istvanek J."/>
            <person name="Dluhosova J."/>
            <person name="Dluhos P."/>
            <person name="Patkova L."/>
            <person name="Nedelnik J."/>
            <person name="Repkova J."/>
        </authorList>
    </citation>
    <scope>NUCLEOTIDE SEQUENCE [LARGE SCALE GENOMIC DNA]</scope>
    <source>
        <strain evidence="3">cv. Tatra</strain>
        <tissue evidence="2">Young leaves</tissue>
    </source>
</reference>
<name>A0A2K3PNK8_TRIPR</name>
<organism evidence="2 3">
    <name type="scientific">Trifolium pratense</name>
    <name type="common">Red clover</name>
    <dbReference type="NCBI Taxonomy" id="57577"/>
    <lineage>
        <taxon>Eukaryota</taxon>
        <taxon>Viridiplantae</taxon>
        <taxon>Streptophyta</taxon>
        <taxon>Embryophyta</taxon>
        <taxon>Tracheophyta</taxon>
        <taxon>Spermatophyta</taxon>
        <taxon>Magnoliopsida</taxon>
        <taxon>eudicotyledons</taxon>
        <taxon>Gunneridae</taxon>
        <taxon>Pentapetalae</taxon>
        <taxon>rosids</taxon>
        <taxon>fabids</taxon>
        <taxon>Fabales</taxon>
        <taxon>Fabaceae</taxon>
        <taxon>Papilionoideae</taxon>
        <taxon>50 kb inversion clade</taxon>
        <taxon>NPAAA clade</taxon>
        <taxon>Hologalegina</taxon>
        <taxon>IRL clade</taxon>
        <taxon>Trifolieae</taxon>
        <taxon>Trifolium</taxon>
    </lineage>
</organism>
<dbReference type="PANTHER" id="PTHR31672:SF13">
    <property type="entry name" value="F-BOX PROTEIN CPR30-LIKE"/>
    <property type="match status" value="1"/>
</dbReference>
<accession>A0A2K3PNK8</accession>
<dbReference type="PROSITE" id="PS50181">
    <property type="entry name" value="FBOX"/>
    <property type="match status" value="1"/>
</dbReference>
<dbReference type="InterPro" id="IPR050796">
    <property type="entry name" value="SCF_F-box_component"/>
</dbReference>
<dbReference type="Pfam" id="PF00646">
    <property type="entry name" value="F-box"/>
    <property type="match status" value="1"/>
</dbReference>
<feature type="domain" description="F-box" evidence="1">
    <location>
        <begin position="3"/>
        <end position="49"/>
    </location>
</feature>
<dbReference type="CDD" id="cd22157">
    <property type="entry name" value="F-box_AtFBW1-like"/>
    <property type="match status" value="1"/>
</dbReference>
<protein>
    <submittedName>
        <fullName evidence="2">F-box/kelch-repeat protein</fullName>
    </submittedName>
</protein>
<dbReference type="EMBL" id="ASHM01008877">
    <property type="protein sequence ID" value="PNY16872.1"/>
    <property type="molecule type" value="Genomic_DNA"/>
</dbReference>
<sequence length="199" mass="22450">MEPKKNVDLPQELITEILLRLPVKILLRFRCVSKSWNSLISDDSHFATSHFQLSASPKNKIFFTSYDDAPVTLSIDFDSSLNDYSAIASLSLDFLNPESEIGDLRTFKIRVMQEYAVHSSWTVTSTHYFWALPAPAFSPVCFTNCGDLVGRSGNGGLAKFNDKGELLEYRTYRDCYFERSQMTVYTESLLSLPGSSDQG</sequence>
<dbReference type="InterPro" id="IPR001810">
    <property type="entry name" value="F-box_dom"/>
</dbReference>
<dbReference type="SMART" id="SM00256">
    <property type="entry name" value="FBOX"/>
    <property type="match status" value="1"/>
</dbReference>
<evidence type="ECO:0000259" key="1">
    <source>
        <dbReference type="PROSITE" id="PS50181"/>
    </source>
</evidence>
<dbReference type="Gene3D" id="1.20.1280.50">
    <property type="match status" value="1"/>
</dbReference>
<reference evidence="2 3" key="1">
    <citation type="journal article" date="2014" name="Am. J. Bot.">
        <title>Genome assembly and annotation for red clover (Trifolium pratense; Fabaceae).</title>
        <authorList>
            <person name="Istvanek J."/>
            <person name="Jaros M."/>
            <person name="Krenek A."/>
            <person name="Repkova J."/>
        </authorList>
    </citation>
    <scope>NUCLEOTIDE SEQUENCE [LARGE SCALE GENOMIC DNA]</scope>
    <source>
        <strain evidence="3">cv. Tatra</strain>
        <tissue evidence="2">Young leaves</tissue>
    </source>
</reference>
<dbReference type="InterPro" id="IPR036047">
    <property type="entry name" value="F-box-like_dom_sf"/>
</dbReference>